<evidence type="ECO:0000313" key="3">
    <source>
        <dbReference type="Proteomes" id="UP000078576"/>
    </source>
</evidence>
<organism evidence="2 3">
    <name type="scientific">Cytospora mali</name>
    <name type="common">Apple Valsa canker fungus</name>
    <name type="synonym">Valsa mali</name>
    <dbReference type="NCBI Taxonomy" id="578113"/>
    <lineage>
        <taxon>Eukaryota</taxon>
        <taxon>Fungi</taxon>
        <taxon>Dikarya</taxon>
        <taxon>Ascomycota</taxon>
        <taxon>Pezizomycotina</taxon>
        <taxon>Sordariomycetes</taxon>
        <taxon>Sordariomycetidae</taxon>
        <taxon>Diaporthales</taxon>
        <taxon>Cytosporaceae</taxon>
        <taxon>Cytospora</taxon>
    </lineage>
</organism>
<feature type="compositionally biased region" description="Low complexity" evidence="1">
    <location>
        <begin position="11"/>
        <end position="25"/>
    </location>
</feature>
<name>A0A194UXW5_CYTMA</name>
<evidence type="ECO:0000256" key="1">
    <source>
        <dbReference type="SAM" id="MobiDB-lite"/>
    </source>
</evidence>
<evidence type="ECO:0000313" key="2">
    <source>
        <dbReference type="EMBL" id="KUI56459.1"/>
    </source>
</evidence>
<feature type="region of interest" description="Disordered" evidence="1">
    <location>
        <begin position="1"/>
        <end position="30"/>
    </location>
</feature>
<sequence>MANLQPPQAPEIPQVPQQEQEQQKPTWSQYGKQVYNEQYERWMPWIEDFYLRWFTKDNKASYTTKDTLDKSKVTGVKQVDNLQDGVNNLVSGQLGQDGLLQPVGDAFSKEGINRAERQGKDDSGSYAPGPAGQVVNPIAEGGQKVGGGLVEGGKSAGGYVGGLFGGGKQK</sequence>
<keyword evidence="3" id="KW-1185">Reference proteome</keyword>
<protein>
    <submittedName>
        <fullName evidence="2">Uncharacterized protein</fullName>
    </submittedName>
</protein>
<dbReference type="STRING" id="694573.A0A194UXW5"/>
<feature type="region of interest" description="Disordered" evidence="1">
    <location>
        <begin position="116"/>
        <end position="140"/>
    </location>
</feature>
<dbReference type="OrthoDB" id="3001700at2759"/>
<dbReference type="AlphaFoldDB" id="A0A194UXW5"/>
<accession>A0A194UXW5</accession>
<dbReference type="Proteomes" id="UP000078576">
    <property type="component" value="Unassembled WGS sequence"/>
</dbReference>
<gene>
    <name evidence="2" type="ORF">VP1G_03776</name>
</gene>
<dbReference type="EMBL" id="KN714689">
    <property type="protein sequence ID" value="KUI56459.1"/>
    <property type="molecule type" value="Genomic_DNA"/>
</dbReference>
<proteinExistence type="predicted"/>
<reference evidence="3" key="1">
    <citation type="submission" date="2014-12" db="EMBL/GenBank/DDBJ databases">
        <title>Genome Sequence of Valsa Canker Pathogens Uncovers a Specific Adaption of Colonization on Woody Bark.</title>
        <authorList>
            <person name="Yin Z."/>
            <person name="Liu H."/>
            <person name="Gao X."/>
            <person name="Li Z."/>
            <person name="Song N."/>
            <person name="Ke X."/>
            <person name="Dai Q."/>
            <person name="Wu Y."/>
            <person name="Sun Y."/>
            <person name="Xu J.-R."/>
            <person name="Kang Z.K."/>
            <person name="Wang L."/>
            <person name="Huang L."/>
        </authorList>
    </citation>
    <scope>NUCLEOTIDE SEQUENCE [LARGE SCALE GENOMIC DNA]</scope>
    <source>
        <strain evidence="3">SXYL134</strain>
    </source>
</reference>